<feature type="domain" description="YjeF C-terminal" evidence="20">
    <location>
        <begin position="264"/>
        <end position="555"/>
    </location>
</feature>
<comment type="similarity">
    <text evidence="4 19">In the C-terminal section; belongs to the NnrD/CARKD family.</text>
</comment>
<evidence type="ECO:0000256" key="10">
    <source>
        <dbReference type="ARBA" id="ARBA00023027"/>
    </source>
</evidence>
<dbReference type="SUPFAM" id="SSF53613">
    <property type="entry name" value="Ribokinase-like"/>
    <property type="match status" value="1"/>
</dbReference>
<feature type="binding site" evidence="18">
    <location>
        <begin position="82"/>
        <end position="86"/>
    </location>
    <ligand>
        <name>(6S)-NADPHX</name>
        <dbReference type="ChEBI" id="CHEBI:64076"/>
    </ligand>
</feature>
<dbReference type="PANTHER" id="PTHR12592:SF0">
    <property type="entry name" value="ATP-DEPENDENT (S)-NAD(P)H-HYDRATE DEHYDRATASE"/>
    <property type="match status" value="1"/>
</dbReference>
<evidence type="ECO:0000256" key="6">
    <source>
        <dbReference type="ARBA" id="ARBA00022741"/>
    </source>
</evidence>
<evidence type="ECO:0000259" key="20">
    <source>
        <dbReference type="PROSITE" id="PS51383"/>
    </source>
</evidence>
<feature type="binding site" evidence="17">
    <location>
        <position position="493"/>
    </location>
    <ligand>
        <name>AMP</name>
        <dbReference type="ChEBI" id="CHEBI:456215"/>
    </ligand>
</feature>
<keyword evidence="7 17" id="KW-0067">ATP-binding</keyword>
<dbReference type="SUPFAM" id="SSF64153">
    <property type="entry name" value="YjeF N-terminal domain-like"/>
    <property type="match status" value="1"/>
</dbReference>
<evidence type="ECO:0000256" key="13">
    <source>
        <dbReference type="ARBA" id="ARBA00023268"/>
    </source>
</evidence>
<feature type="binding site" evidence="18">
    <location>
        <position position="179"/>
    </location>
    <ligand>
        <name>(6S)-NADPHX</name>
        <dbReference type="ChEBI" id="CHEBI:64076"/>
    </ligand>
</feature>
<evidence type="ECO:0000256" key="2">
    <source>
        <dbReference type="ARBA" id="ARBA00000909"/>
    </source>
</evidence>
<dbReference type="EMBL" id="WFKQ01000001">
    <property type="protein sequence ID" value="MUG31359.1"/>
    <property type="molecule type" value="Genomic_DNA"/>
</dbReference>
<evidence type="ECO:0000256" key="16">
    <source>
        <dbReference type="ARBA" id="ARBA00049209"/>
    </source>
</evidence>
<gene>
    <name evidence="18" type="primary">nnrE</name>
    <name evidence="17" type="synonym">nnrD</name>
    <name evidence="22" type="ORF">GB996_00940</name>
</gene>
<evidence type="ECO:0000256" key="1">
    <source>
        <dbReference type="ARBA" id="ARBA00000013"/>
    </source>
</evidence>
<dbReference type="Pfam" id="PF01256">
    <property type="entry name" value="Carb_kinase"/>
    <property type="match status" value="1"/>
</dbReference>
<comment type="subunit">
    <text evidence="17">Homotetramer.</text>
</comment>
<evidence type="ECO:0000256" key="4">
    <source>
        <dbReference type="ARBA" id="ARBA00009524"/>
    </source>
</evidence>
<evidence type="ECO:0000256" key="3">
    <source>
        <dbReference type="ARBA" id="ARBA00006001"/>
    </source>
</evidence>
<feature type="binding site" evidence="17">
    <location>
        <position position="365"/>
    </location>
    <ligand>
        <name>(6S)-NADPHX</name>
        <dbReference type="ChEBI" id="CHEBI:64076"/>
    </ligand>
</feature>
<proteinExistence type="inferred from homology"/>
<dbReference type="Proteomes" id="UP000442109">
    <property type="component" value="Unassembled WGS sequence"/>
</dbReference>
<name>A0A844LWY7_9GAMM</name>
<sequence length="559" mass="59551">MSKQSHCDAAARSIQSIQANDVLVPLYSPKQVYGIEKAWFDAGNDSYALMQQAAWQIAHWIYRTYSKAGDKLKVGVWVGRGNNGGDGWLVADYLTQLGAQVAVIEVGPEVSTADALLAKQQATATLNNNKQVIEQTFTGHLANQTSFAKVCEQSEYLSADVYVDALFGIGLDRAPQSAYADAIRYINAAKQHNHRLQVVSVDVPSGVVSSTGEVFDEQAVRADITLCLVARKVGLHLKDAMDYTGKLVDLPLIPTVLGKLPQAWLQHHAQPLPARDHNTHKGSFGHVLIAGGNQVDGSQGMGGAAILSASTAFATGVGKLTVACHKAFHGSLIGAVPNAMSLDLHDASSVESLIAQCDTLAIGMGFGRDESSFTLFERYLRTALQQSIALIIDADGLYHLASLAKQAPEIIDQLIAHAKTHEVWYTPHSGEAGRLLDISADEIEKDRLAAITQLANKYNGSWLLKGAGSLVLHKGEIRVCAAGNAGMATAGMGDVLSGLAAGLLAQSVLPKSSRTLIQAVMIHAMAGDVLERKKGVWALQASDMPPVVGQIMQQLTQAQ</sequence>
<keyword evidence="13" id="KW-0511">Multifunctional enzyme</keyword>
<dbReference type="EC" id="4.2.1.136" evidence="19"/>
<feature type="binding site" evidence="17">
    <location>
        <position position="428"/>
    </location>
    <ligand>
        <name>(6S)-NADPHX</name>
        <dbReference type="ChEBI" id="CHEBI:64076"/>
    </ligand>
</feature>
<evidence type="ECO:0000256" key="15">
    <source>
        <dbReference type="ARBA" id="ARBA00048238"/>
    </source>
</evidence>
<keyword evidence="8 17" id="KW-0521">NADP</keyword>
<accession>A0A844LWY7</accession>
<feature type="binding site" evidence="17">
    <location>
        <position position="494"/>
    </location>
    <ligand>
        <name>(6S)-NADPHX</name>
        <dbReference type="ChEBI" id="CHEBI:64076"/>
    </ligand>
</feature>
<dbReference type="CDD" id="cd01171">
    <property type="entry name" value="YXKO-related"/>
    <property type="match status" value="1"/>
</dbReference>
<feature type="binding site" evidence="18">
    <location>
        <position position="164"/>
    </location>
    <ligand>
        <name>K(+)</name>
        <dbReference type="ChEBI" id="CHEBI:29103"/>
    </ligand>
</feature>
<dbReference type="NCBIfam" id="TIGR00196">
    <property type="entry name" value="yjeF_cterm"/>
    <property type="match status" value="1"/>
</dbReference>
<keyword evidence="6 17" id="KW-0547">Nucleotide-binding</keyword>
<evidence type="ECO:0000256" key="14">
    <source>
        <dbReference type="ARBA" id="ARBA00025153"/>
    </source>
</evidence>
<comment type="catalytic activity">
    <reaction evidence="1 18 19">
        <text>(6R)-NADHX = (6S)-NADHX</text>
        <dbReference type="Rhea" id="RHEA:32215"/>
        <dbReference type="ChEBI" id="CHEBI:64074"/>
        <dbReference type="ChEBI" id="CHEBI:64075"/>
        <dbReference type="EC" id="5.1.99.6"/>
    </reaction>
</comment>
<evidence type="ECO:0000256" key="5">
    <source>
        <dbReference type="ARBA" id="ARBA00022723"/>
    </source>
</evidence>
<feature type="binding site" evidence="18">
    <location>
        <position position="202"/>
    </location>
    <ligand>
        <name>(6S)-NADPHX</name>
        <dbReference type="ChEBI" id="CHEBI:64076"/>
    </ligand>
</feature>
<evidence type="ECO:0000259" key="21">
    <source>
        <dbReference type="PROSITE" id="PS51385"/>
    </source>
</evidence>
<feature type="binding site" evidence="18">
    <location>
        <begin position="168"/>
        <end position="174"/>
    </location>
    <ligand>
        <name>(6S)-NADPHX</name>
        <dbReference type="ChEBI" id="CHEBI:64076"/>
    </ligand>
</feature>
<evidence type="ECO:0000256" key="7">
    <source>
        <dbReference type="ARBA" id="ARBA00022840"/>
    </source>
</evidence>
<dbReference type="GO" id="GO:0046872">
    <property type="term" value="F:metal ion binding"/>
    <property type="evidence" value="ECO:0007669"/>
    <property type="project" value="UniProtKB-UniRule"/>
</dbReference>
<comment type="catalytic activity">
    <reaction evidence="16 17 19">
        <text>(6S)-NADPHX + ADP = AMP + phosphate + NADPH + H(+)</text>
        <dbReference type="Rhea" id="RHEA:32235"/>
        <dbReference type="ChEBI" id="CHEBI:15378"/>
        <dbReference type="ChEBI" id="CHEBI:43474"/>
        <dbReference type="ChEBI" id="CHEBI:57783"/>
        <dbReference type="ChEBI" id="CHEBI:64076"/>
        <dbReference type="ChEBI" id="CHEBI:456215"/>
        <dbReference type="ChEBI" id="CHEBI:456216"/>
        <dbReference type="EC" id="4.2.1.136"/>
    </reaction>
</comment>
<feature type="binding site" evidence="17">
    <location>
        <begin position="465"/>
        <end position="469"/>
    </location>
    <ligand>
        <name>AMP</name>
        <dbReference type="ChEBI" id="CHEBI:456215"/>
    </ligand>
</feature>
<comment type="catalytic activity">
    <reaction evidence="15 17 19">
        <text>(6S)-NADHX + ADP = AMP + phosphate + NADH + H(+)</text>
        <dbReference type="Rhea" id="RHEA:32223"/>
        <dbReference type="ChEBI" id="CHEBI:15378"/>
        <dbReference type="ChEBI" id="CHEBI:43474"/>
        <dbReference type="ChEBI" id="CHEBI:57945"/>
        <dbReference type="ChEBI" id="CHEBI:64074"/>
        <dbReference type="ChEBI" id="CHEBI:456215"/>
        <dbReference type="ChEBI" id="CHEBI:456216"/>
        <dbReference type="EC" id="4.2.1.136"/>
    </reaction>
</comment>
<dbReference type="OrthoDB" id="9806925at2"/>
<dbReference type="Gene3D" id="3.40.1190.20">
    <property type="match status" value="1"/>
</dbReference>
<dbReference type="InterPro" id="IPR004443">
    <property type="entry name" value="YjeF_N_dom"/>
</dbReference>
<evidence type="ECO:0000256" key="12">
    <source>
        <dbReference type="ARBA" id="ARBA00023239"/>
    </source>
</evidence>
<keyword evidence="10 17" id="KW-0520">NAD</keyword>
<comment type="catalytic activity">
    <reaction evidence="2 18 19">
        <text>(6R)-NADPHX = (6S)-NADPHX</text>
        <dbReference type="Rhea" id="RHEA:32227"/>
        <dbReference type="ChEBI" id="CHEBI:64076"/>
        <dbReference type="ChEBI" id="CHEBI:64077"/>
        <dbReference type="EC" id="5.1.99.6"/>
    </reaction>
</comment>
<keyword evidence="11 18" id="KW-0413">Isomerase</keyword>
<dbReference type="GO" id="GO:0046496">
    <property type="term" value="P:nicotinamide nucleotide metabolic process"/>
    <property type="evidence" value="ECO:0007669"/>
    <property type="project" value="UniProtKB-UniRule"/>
</dbReference>
<dbReference type="InterPro" id="IPR029056">
    <property type="entry name" value="Ribokinase-like"/>
</dbReference>
<dbReference type="PIRSF" id="PIRSF017184">
    <property type="entry name" value="Nnr"/>
    <property type="match status" value="1"/>
</dbReference>
<dbReference type="GO" id="GO:0110051">
    <property type="term" value="P:metabolite repair"/>
    <property type="evidence" value="ECO:0007669"/>
    <property type="project" value="TreeGrafter"/>
</dbReference>
<dbReference type="Pfam" id="PF03853">
    <property type="entry name" value="YjeF_N"/>
    <property type="match status" value="1"/>
</dbReference>
<feature type="binding site" evidence="17">
    <location>
        <position position="304"/>
    </location>
    <ligand>
        <name>(6S)-NADPHX</name>
        <dbReference type="ChEBI" id="CHEBI:64076"/>
    </ligand>
</feature>
<dbReference type="EC" id="5.1.99.6" evidence="19"/>
<dbReference type="GO" id="GO:0052856">
    <property type="term" value="F:NAD(P)HX epimerase activity"/>
    <property type="evidence" value="ECO:0007669"/>
    <property type="project" value="UniProtKB-UniRule"/>
</dbReference>
<comment type="caution">
    <text evidence="22">The sequence shown here is derived from an EMBL/GenBank/DDBJ whole genome shotgun (WGS) entry which is preliminary data.</text>
</comment>
<dbReference type="AlphaFoldDB" id="A0A844LWY7"/>
<organism evidence="22 23">
    <name type="scientific">Psychrobacter sanguinis</name>
    <dbReference type="NCBI Taxonomy" id="861445"/>
    <lineage>
        <taxon>Bacteria</taxon>
        <taxon>Pseudomonadati</taxon>
        <taxon>Pseudomonadota</taxon>
        <taxon>Gammaproteobacteria</taxon>
        <taxon>Moraxellales</taxon>
        <taxon>Moraxellaceae</taxon>
        <taxon>Psychrobacter</taxon>
    </lineage>
</organism>
<dbReference type="PANTHER" id="PTHR12592">
    <property type="entry name" value="ATP-DEPENDENT (S)-NAD(P)H-HYDRATE DEHYDRATASE FAMILY MEMBER"/>
    <property type="match status" value="1"/>
</dbReference>
<evidence type="ECO:0000256" key="18">
    <source>
        <dbReference type="HAMAP-Rule" id="MF_01966"/>
    </source>
</evidence>
<evidence type="ECO:0000256" key="11">
    <source>
        <dbReference type="ARBA" id="ARBA00023235"/>
    </source>
</evidence>
<dbReference type="PROSITE" id="PS51383">
    <property type="entry name" value="YJEF_C_3"/>
    <property type="match status" value="1"/>
</dbReference>
<comment type="function">
    <text evidence="18">Catalyzes the epimerization of the S- and R-forms of NAD(P)HX, a damaged form of NAD(P)H that is a result of enzymatic or heat-dependent hydration. This is a prerequisite for the S-specific NAD(P)H-hydrate dehydratase to allow the repair of both epimers of NAD(P)HX.</text>
</comment>
<dbReference type="PROSITE" id="PS51385">
    <property type="entry name" value="YJEF_N"/>
    <property type="match status" value="1"/>
</dbReference>
<dbReference type="HAMAP" id="MF_01966">
    <property type="entry name" value="NADHX_epimerase"/>
    <property type="match status" value="1"/>
</dbReference>
<evidence type="ECO:0000256" key="9">
    <source>
        <dbReference type="ARBA" id="ARBA00022958"/>
    </source>
</evidence>
<keyword evidence="23" id="KW-1185">Reference proteome</keyword>
<evidence type="ECO:0000256" key="19">
    <source>
        <dbReference type="PIRNR" id="PIRNR017184"/>
    </source>
</evidence>
<dbReference type="InterPro" id="IPR000631">
    <property type="entry name" value="CARKD"/>
</dbReference>
<protein>
    <recommendedName>
        <fullName evidence="19">Bifunctional NAD(P)H-hydrate repair enzyme</fullName>
    </recommendedName>
    <alternativeName>
        <fullName evidence="19">Nicotinamide nucleotide repair protein</fullName>
    </alternativeName>
    <domain>
        <recommendedName>
            <fullName evidence="19">ADP-dependent (S)-NAD(P)H-hydrate dehydratase</fullName>
            <ecNumber evidence="19">4.2.1.136</ecNumber>
        </recommendedName>
        <alternativeName>
            <fullName evidence="19">ADP-dependent NAD(P)HX dehydratase</fullName>
        </alternativeName>
    </domain>
    <domain>
        <recommendedName>
            <fullName evidence="19">NAD(P)H-hydrate epimerase</fullName>
            <ecNumber evidence="19">5.1.99.6</ecNumber>
        </recommendedName>
    </domain>
</protein>
<evidence type="ECO:0000256" key="8">
    <source>
        <dbReference type="ARBA" id="ARBA00022857"/>
    </source>
</evidence>
<dbReference type="NCBIfam" id="TIGR00197">
    <property type="entry name" value="yjeF_nterm"/>
    <property type="match status" value="1"/>
</dbReference>
<comment type="cofactor">
    <cofactor evidence="17">
        <name>Mg(2+)</name>
        <dbReference type="ChEBI" id="CHEBI:18420"/>
    </cofactor>
</comment>
<comment type="similarity">
    <text evidence="18">Belongs to the NnrE/AIBP family.</text>
</comment>
<keyword evidence="12 17" id="KW-0456">Lyase</keyword>
<dbReference type="InterPro" id="IPR030677">
    <property type="entry name" value="Nnr"/>
</dbReference>
<comment type="cofactor">
    <cofactor evidence="18 19">
        <name>K(+)</name>
        <dbReference type="ChEBI" id="CHEBI:29103"/>
    </cofactor>
    <text evidence="18 19">Binds 1 potassium ion per subunit.</text>
</comment>
<dbReference type="Gene3D" id="3.40.50.10260">
    <property type="entry name" value="YjeF N-terminal domain"/>
    <property type="match status" value="1"/>
</dbReference>
<reference evidence="22 23" key="1">
    <citation type="journal article" date="2019" name="PLoS ONE">
        <title>Pup mortality in New Zealand sea lions (Phocarctos hookeri) at Enderby Island, Auckland Islands, 2013-18.</title>
        <authorList>
            <person name="Michael S.A."/>
            <person name="Hayman D.T.S."/>
            <person name="Gray R."/>
            <person name="Zhang J."/>
            <person name="Rogers L."/>
            <person name="Roe W.D."/>
        </authorList>
    </citation>
    <scope>NUCLEOTIDE SEQUENCE [LARGE SCALE GENOMIC DNA]</scope>
    <source>
        <strain evidence="22 23">SM868</strain>
    </source>
</reference>
<evidence type="ECO:0000313" key="22">
    <source>
        <dbReference type="EMBL" id="MUG31359.1"/>
    </source>
</evidence>
<keyword evidence="9 18" id="KW-0630">Potassium</keyword>
<comment type="function">
    <text evidence="14 19">Bifunctional enzyme that catalyzes the epimerization of the S- and R-forms of NAD(P)HX and the dehydration of the S-form of NAD(P)HX at the expense of ADP, which is converted to AMP. This allows the repair of both epimers of NAD(P)HX, a damaged form of NAD(P)H that is a result of enzymatic or heat-dependent hydration.</text>
</comment>
<feature type="binding site" evidence="18">
    <location>
        <position position="83"/>
    </location>
    <ligand>
        <name>K(+)</name>
        <dbReference type="ChEBI" id="CHEBI:29103"/>
    </ligand>
</feature>
<dbReference type="GO" id="GO:0005524">
    <property type="term" value="F:ATP binding"/>
    <property type="evidence" value="ECO:0007669"/>
    <property type="project" value="UniProtKB-UniRule"/>
</dbReference>
<feature type="domain" description="YjeF N-terminal" evidence="21">
    <location>
        <begin position="32"/>
        <end position="258"/>
    </location>
</feature>
<feature type="binding site" evidence="18">
    <location>
        <position position="205"/>
    </location>
    <ligand>
        <name>K(+)</name>
        <dbReference type="ChEBI" id="CHEBI:29103"/>
    </ligand>
</feature>
<dbReference type="InterPro" id="IPR036652">
    <property type="entry name" value="YjeF_N_dom_sf"/>
</dbReference>
<evidence type="ECO:0000256" key="17">
    <source>
        <dbReference type="HAMAP-Rule" id="MF_01965"/>
    </source>
</evidence>
<keyword evidence="5 18" id="KW-0479">Metal-binding</keyword>
<comment type="function">
    <text evidence="17">Catalyzes the dehydration of the S-form of NAD(P)HX at the expense of ADP, which is converted to AMP. Together with NAD(P)HX epimerase, which catalyzes the epimerization of the S- and R-forms, the enzyme allows the repair of both epimers of NAD(P)HX, a damaged form of NAD(P)H that is a result of enzymatic or heat-dependent hydration.</text>
</comment>
<comment type="similarity">
    <text evidence="17">Belongs to the NnrD/CARKD family.</text>
</comment>
<dbReference type="RefSeq" id="WP_155586601.1">
    <property type="nucleotide sequence ID" value="NZ_WFKQ01000001.1"/>
</dbReference>
<dbReference type="GO" id="GO:0052855">
    <property type="term" value="F:ADP-dependent NAD(P)H-hydrate dehydratase activity"/>
    <property type="evidence" value="ECO:0007669"/>
    <property type="project" value="UniProtKB-UniRule"/>
</dbReference>
<dbReference type="HAMAP" id="MF_01965">
    <property type="entry name" value="NADHX_dehydratase"/>
    <property type="match status" value="1"/>
</dbReference>
<comment type="similarity">
    <text evidence="3 19">In the N-terminal section; belongs to the NnrE/AIBP family.</text>
</comment>
<evidence type="ECO:0000313" key="23">
    <source>
        <dbReference type="Proteomes" id="UP000442109"/>
    </source>
</evidence>